<feature type="region of interest" description="Disordered" evidence="1">
    <location>
        <begin position="1"/>
        <end position="46"/>
    </location>
</feature>
<dbReference type="EMBL" id="JBHTAX010000007">
    <property type="protein sequence ID" value="MFC7193220.1"/>
    <property type="molecule type" value="Genomic_DNA"/>
</dbReference>
<reference evidence="2 3" key="1">
    <citation type="journal article" date="2019" name="Int. J. Syst. Evol. Microbiol.">
        <title>The Global Catalogue of Microorganisms (GCM) 10K type strain sequencing project: providing services to taxonomists for standard genome sequencing and annotation.</title>
        <authorList>
            <consortium name="The Broad Institute Genomics Platform"/>
            <consortium name="The Broad Institute Genome Sequencing Center for Infectious Disease"/>
            <person name="Wu L."/>
            <person name="Ma J."/>
        </authorList>
    </citation>
    <scope>NUCLEOTIDE SEQUENCE [LARGE SCALE GENOMIC DNA]</scope>
    <source>
        <strain evidence="2 3">RDMS1</strain>
    </source>
</reference>
<gene>
    <name evidence="2" type="ORF">ACFQL7_27820</name>
</gene>
<sequence>MSDDVKEVQTDDGRHVLYSTDEDADEPADTGEWVASDTTVSGSDQQ</sequence>
<keyword evidence="3" id="KW-1185">Reference proteome</keyword>
<feature type="compositionally biased region" description="Acidic residues" evidence="1">
    <location>
        <begin position="20"/>
        <end position="29"/>
    </location>
</feature>
<name>A0ABD5YV64_9EURY</name>
<comment type="caution">
    <text evidence="2">The sequence shown here is derived from an EMBL/GenBank/DDBJ whole genome shotgun (WGS) entry which is preliminary data.</text>
</comment>
<evidence type="ECO:0000313" key="2">
    <source>
        <dbReference type="EMBL" id="MFC7193220.1"/>
    </source>
</evidence>
<protein>
    <submittedName>
        <fullName evidence="2">Uncharacterized protein</fullName>
    </submittedName>
</protein>
<feature type="compositionally biased region" description="Polar residues" evidence="1">
    <location>
        <begin position="36"/>
        <end position="46"/>
    </location>
</feature>
<evidence type="ECO:0000313" key="3">
    <source>
        <dbReference type="Proteomes" id="UP001596417"/>
    </source>
</evidence>
<dbReference type="Proteomes" id="UP001596417">
    <property type="component" value="Unassembled WGS sequence"/>
</dbReference>
<dbReference type="AlphaFoldDB" id="A0ABD5YV64"/>
<feature type="compositionally biased region" description="Basic and acidic residues" evidence="1">
    <location>
        <begin position="1"/>
        <end position="15"/>
    </location>
</feature>
<organism evidence="2 3">
    <name type="scientific">Halocatena marina</name>
    <dbReference type="NCBI Taxonomy" id="2934937"/>
    <lineage>
        <taxon>Archaea</taxon>
        <taxon>Methanobacteriati</taxon>
        <taxon>Methanobacteriota</taxon>
        <taxon>Stenosarchaea group</taxon>
        <taxon>Halobacteria</taxon>
        <taxon>Halobacteriales</taxon>
        <taxon>Natronomonadaceae</taxon>
        <taxon>Halocatena</taxon>
    </lineage>
</organism>
<dbReference type="RefSeq" id="WP_390207056.1">
    <property type="nucleotide sequence ID" value="NZ_JBHSZC010000006.1"/>
</dbReference>
<proteinExistence type="predicted"/>
<accession>A0ABD5YV64</accession>
<evidence type="ECO:0000256" key="1">
    <source>
        <dbReference type="SAM" id="MobiDB-lite"/>
    </source>
</evidence>